<gene>
    <name evidence="2" type="ORF">P7K49_027601</name>
</gene>
<protein>
    <submittedName>
        <fullName evidence="2">Uncharacterized protein</fullName>
    </submittedName>
</protein>
<reference evidence="2 3" key="1">
    <citation type="submission" date="2023-05" db="EMBL/GenBank/DDBJ databases">
        <title>B98-5 Cell Line De Novo Hybrid Assembly: An Optical Mapping Approach.</title>
        <authorList>
            <person name="Kananen K."/>
            <person name="Auerbach J.A."/>
            <person name="Kautto E."/>
            <person name="Blachly J.S."/>
        </authorList>
    </citation>
    <scope>NUCLEOTIDE SEQUENCE [LARGE SCALE GENOMIC DNA]</scope>
    <source>
        <strain evidence="2">B95-8</strain>
        <tissue evidence="2">Cell line</tissue>
    </source>
</reference>
<evidence type="ECO:0000313" key="2">
    <source>
        <dbReference type="EMBL" id="KAK2093863.1"/>
    </source>
</evidence>
<feature type="region of interest" description="Disordered" evidence="1">
    <location>
        <begin position="52"/>
        <end position="142"/>
    </location>
</feature>
<name>A0ABQ9UB82_SAGOE</name>
<keyword evidence="3" id="KW-1185">Reference proteome</keyword>
<evidence type="ECO:0000256" key="1">
    <source>
        <dbReference type="SAM" id="MobiDB-lite"/>
    </source>
</evidence>
<proteinExistence type="predicted"/>
<feature type="compositionally biased region" description="Polar residues" evidence="1">
    <location>
        <begin position="55"/>
        <end position="67"/>
    </location>
</feature>
<evidence type="ECO:0000313" key="3">
    <source>
        <dbReference type="Proteomes" id="UP001266305"/>
    </source>
</evidence>
<dbReference type="Proteomes" id="UP001266305">
    <property type="component" value="Unassembled WGS sequence"/>
</dbReference>
<accession>A0ABQ9UB82</accession>
<organism evidence="2 3">
    <name type="scientific">Saguinus oedipus</name>
    <name type="common">Cotton-top tamarin</name>
    <name type="synonym">Oedipomidas oedipus</name>
    <dbReference type="NCBI Taxonomy" id="9490"/>
    <lineage>
        <taxon>Eukaryota</taxon>
        <taxon>Metazoa</taxon>
        <taxon>Chordata</taxon>
        <taxon>Craniata</taxon>
        <taxon>Vertebrata</taxon>
        <taxon>Euteleostomi</taxon>
        <taxon>Mammalia</taxon>
        <taxon>Eutheria</taxon>
        <taxon>Euarchontoglires</taxon>
        <taxon>Primates</taxon>
        <taxon>Haplorrhini</taxon>
        <taxon>Platyrrhini</taxon>
        <taxon>Cebidae</taxon>
        <taxon>Callitrichinae</taxon>
        <taxon>Saguinus</taxon>
    </lineage>
</organism>
<sequence length="142" mass="15300">MRRAGNALAPPGRLLCCHHVAWAGPDVKGRGGTAQAQKRGRGTRLVVLLPESRRQSCSCRSPASRLTMSHLVEPPPPLHNNNNNCEESDQSLPPPAGLNSECGAEGSVKGMGEEEPPQPPPPARRGRREEKAAHWPRPRMSG</sequence>
<comment type="caution">
    <text evidence="2">The sequence shown here is derived from an EMBL/GenBank/DDBJ whole genome shotgun (WGS) entry which is preliminary data.</text>
</comment>
<dbReference type="EMBL" id="JASSZA010000014">
    <property type="protein sequence ID" value="KAK2093863.1"/>
    <property type="molecule type" value="Genomic_DNA"/>
</dbReference>